<dbReference type="eggNOG" id="ENOG5031T0U">
    <property type="taxonomic scope" value="Bacteria"/>
</dbReference>
<evidence type="ECO:0000313" key="1">
    <source>
        <dbReference type="EMBL" id="AFM17872.1"/>
    </source>
</evidence>
<evidence type="ECO:0008006" key="3">
    <source>
        <dbReference type="Google" id="ProtNLM"/>
    </source>
</evidence>
<dbReference type="HOGENOM" id="CLU_174739_0_0_11"/>
<dbReference type="RefSeq" id="WP_014816348.1">
    <property type="nucleotide sequence ID" value="NC_018027.1"/>
</dbReference>
<sequence>MRIDLLRHPGCAHAEQVRRLVDECLSAAGCDALVVDTVGDYPSPTVLVDGKDVVTGGEAQRGRACRLDLPTRERLLEVLIPTNSRRGPVEKS</sequence>
<organism evidence="1 2">
    <name type="scientific">Mycolicibacterium chubuense (strain NBB4)</name>
    <name type="common">Mycobacterium chubuense</name>
    <dbReference type="NCBI Taxonomy" id="710421"/>
    <lineage>
        <taxon>Bacteria</taxon>
        <taxon>Bacillati</taxon>
        <taxon>Actinomycetota</taxon>
        <taxon>Actinomycetes</taxon>
        <taxon>Mycobacteriales</taxon>
        <taxon>Mycobacteriaceae</taxon>
        <taxon>Mycolicibacterium</taxon>
    </lineage>
</organism>
<protein>
    <recommendedName>
        <fullName evidence="3">Alkylmercury lyase</fullName>
    </recommendedName>
</protein>
<dbReference type="OrthoDB" id="7185309at2"/>
<evidence type="ECO:0000313" key="2">
    <source>
        <dbReference type="Proteomes" id="UP000006057"/>
    </source>
</evidence>
<keyword evidence="2" id="KW-1185">Reference proteome</keyword>
<dbReference type="KEGG" id="mcb:Mycch_3122"/>
<dbReference type="Proteomes" id="UP000006057">
    <property type="component" value="Chromosome"/>
</dbReference>
<dbReference type="PATRIC" id="fig|710421.3.peg.3121"/>
<gene>
    <name evidence="1" type="ordered locus">Mycch_3122</name>
</gene>
<dbReference type="EMBL" id="CP003053">
    <property type="protein sequence ID" value="AFM17872.1"/>
    <property type="molecule type" value="Genomic_DNA"/>
</dbReference>
<dbReference type="AlphaFoldDB" id="I4BKR5"/>
<proteinExistence type="predicted"/>
<accession>I4BKR5</accession>
<reference evidence="1 2" key="1">
    <citation type="submission" date="2012-06" db="EMBL/GenBank/DDBJ databases">
        <title>Complete sequence of chromosome of Mycobacterium chubuense NBB4.</title>
        <authorList>
            <consortium name="US DOE Joint Genome Institute"/>
            <person name="Lucas S."/>
            <person name="Han J."/>
            <person name="Lapidus A."/>
            <person name="Cheng J.-F."/>
            <person name="Goodwin L."/>
            <person name="Pitluck S."/>
            <person name="Peters L."/>
            <person name="Mikhailova N."/>
            <person name="Teshima H."/>
            <person name="Detter J.C."/>
            <person name="Han C."/>
            <person name="Tapia R."/>
            <person name="Land M."/>
            <person name="Hauser L."/>
            <person name="Kyrpides N."/>
            <person name="Ivanova N."/>
            <person name="Pagani I."/>
            <person name="Mattes T."/>
            <person name="Holmes A."/>
            <person name="Rutledge P."/>
            <person name="Paulsen I."/>
            <person name="Coleman N."/>
            <person name="Woyke T."/>
        </authorList>
    </citation>
    <scope>NUCLEOTIDE SEQUENCE [LARGE SCALE GENOMIC DNA]</scope>
    <source>
        <strain evidence="1 2">NBB4</strain>
    </source>
</reference>
<name>I4BKR5_MYCCN</name>